<dbReference type="Proteomes" id="UP001281761">
    <property type="component" value="Unassembled WGS sequence"/>
</dbReference>
<keyword evidence="1" id="KW-0812">Transmembrane</keyword>
<feature type="transmembrane region" description="Helical" evidence="1">
    <location>
        <begin position="32"/>
        <end position="52"/>
    </location>
</feature>
<keyword evidence="3" id="KW-1185">Reference proteome</keyword>
<proteinExistence type="predicted"/>
<gene>
    <name evidence="2" type="ORF">BLNAU_19446</name>
</gene>
<comment type="caution">
    <text evidence="2">The sequence shown here is derived from an EMBL/GenBank/DDBJ whole genome shotgun (WGS) entry which is preliminary data.</text>
</comment>
<evidence type="ECO:0000313" key="2">
    <source>
        <dbReference type="EMBL" id="KAK2945649.1"/>
    </source>
</evidence>
<dbReference type="EMBL" id="JARBJD010000252">
    <property type="protein sequence ID" value="KAK2945649.1"/>
    <property type="molecule type" value="Genomic_DNA"/>
</dbReference>
<reference evidence="2 3" key="1">
    <citation type="journal article" date="2022" name="bioRxiv">
        <title>Genomics of Preaxostyla Flagellates Illuminates Evolutionary Transitions and the Path Towards Mitochondrial Loss.</title>
        <authorList>
            <person name="Novak L.V.F."/>
            <person name="Treitli S.C."/>
            <person name="Pyrih J."/>
            <person name="Halakuc P."/>
            <person name="Pipaliya S.V."/>
            <person name="Vacek V."/>
            <person name="Brzon O."/>
            <person name="Soukal P."/>
            <person name="Eme L."/>
            <person name="Dacks J.B."/>
            <person name="Karnkowska A."/>
            <person name="Elias M."/>
            <person name="Hampl V."/>
        </authorList>
    </citation>
    <scope>NUCLEOTIDE SEQUENCE [LARGE SCALE GENOMIC DNA]</scope>
    <source>
        <strain evidence="2">NAU3</strain>
        <tissue evidence="2">Gut</tissue>
    </source>
</reference>
<accession>A0ABQ9X1L8</accession>
<evidence type="ECO:0000313" key="3">
    <source>
        <dbReference type="Proteomes" id="UP001281761"/>
    </source>
</evidence>
<organism evidence="2 3">
    <name type="scientific">Blattamonas nauphoetae</name>
    <dbReference type="NCBI Taxonomy" id="2049346"/>
    <lineage>
        <taxon>Eukaryota</taxon>
        <taxon>Metamonada</taxon>
        <taxon>Preaxostyla</taxon>
        <taxon>Oxymonadida</taxon>
        <taxon>Blattamonas</taxon>
    </lineage>
</organism>
<keyword evidence="1" id="KW-0472">Membrane</keyword>
<sequence>MELQNLRVVLCLLQMIPMLMTCTTFSKGIAVFIVSIINCVCLLAEVVIFYFGVLPTHRYNGFTIIQCLARALGVAYFSFFSYDPLSDRSNIWVLSALFVWIPLLAEILFGIYAQMMTDRKRSRGF</sequence>
<evidence type="ECO:0008006" key="4">
    <source>
        <dbReference type="Google" id="ProtNLM"/>
    </source>
</evidence>
<protein>
    <recommendedName>
        <fullName evidence="4">Transmembrane protein</fullName>
    </recommendedName>
</protein>
<keyword evidence="1" id="KW-1133">Transmembrane helix</keyword>
<evidence type="ECO:0000256" key="1">
    <source>
        <dbReference type="SAM" id="Phobius"/>
    </source>
</evidence>
<feature type="transmembrane region" description="Helical" evidence="1">
    <location>
        <begin position="91"/>
        <end position="113"/>
    </location>
</feature>
<name>A0ABQ9X1L8_9EUKA</name>
<feature type="transmembrane region" description="Helical" evidence="1">
    <location>
        <begin position="59"/>
        <end position="79"/>
    </location>
</feature>